<feature type="chain" id="PRO_5012885121" description="SH3b domain-containing protein" evidence="8">
    <location>
        <begin position="22"/>
        <end position="199"/>
    </location>
</feature>
<name>A0A1P8KMV7_9BACT</name>
<dbReference type="InterPro" id="IPR016476">
    <property type="entry name" value="SH3_dom_pro"/>
</dbReference>
<dbReference type="Gene3D" id="1.20.1170.10">
    <property type="match status" value="1"/>
</dbReference>
<evidence type="ECO:0000259" key="9">
    <source>
        <dbReference type="PROSITE" id="PS51781"/>
    </source>
</evidence>
<evidence type="ECO:0000256" key="1">
    <source>
        <dbReference type="ARBA" id="ARBA00004167"/>
    </source>
</evidence>
<evidence type="ECO:0000256" key="4">
    <source>
        <dbReference type="ARBA" id="ARBA00022989"/>
    </source>
</evidence>
<evidence type="ECO:0000256" key="8">
    <source>
        <dbReference type="SAM" id="SignalP"/>
    </source>
</evidence>
<sequence length="199" mass="22259">MIHKKISLTLAILTLSTSAFAANYVSNDLFTYSHSGPGSKYKIVGTVNAGQKITILSRSAGFTQIRDQKGRTVWINSKYVSNQPGLKKQLETLNIKHSKLVDKLSTYEEEANKNKANLEKDLTSNINQVQELQKTNEALNKRLNDVEEENKSLNDLLDNEKTDLLMKWFSYGGMVAGLGLLLGLVLPSLIPSRKKKSRF</sequence>
<keyword evidence="11" id="KW-1185">Reference proteome</keyword>
<dbReference type="InterPro" id="IPR003646">
    <property type="entry name" value="SH3-like_bac-type"/>
</dbReference>
<evidence type="ECO:0000256" key="3">
    <source>
        <dbReference type="ARBA" id="ARBA00022729"/>
    </source>
</evidence>
<dbReference type="SMART" id="SM00287">
    <property type="entry name" value="SH3b"/>
    <property type="match status" value="1"/>
</dbReference>
<evidence type="ECO:0000313" key="10">
    <source>
        <dbReference type="EMBL" id="APW65853.1"/>
    </source>
</evidence>
<dbReference type="NCBIfam" id="TIGR04211">
    <property type="entry name" value="SH3_and_anchor"/>
    <property type="match status" value="1"/>
</dbReference>
<dbReference type="AlphaFoldDB" id="A0A1P8KMV7"/>
<reference evidence="10 11" key="1">
    <citation type="submission" date="2017-01" db="EMBL/GenBank/DDBJ databases">
        <title>Genome sequencing of Arcobacter sp. LPB0137.</title>
        <authorList>
            <person name="Lee G.-W."/>
            <person name="Yi H."/>
        </authorList>
    </citation>
    <scope>NUCLEOTIDE SEQUENCE [LARGE SCALE GENOMIC DNA]</scope>
    <source>
        <strain evidence="10 11">LPB0137</strain>
    </source>
</reference>
<protein>
    <recommendedName>
        <fullName evidence="9">SH3b domain-containing protein</fullName>
    </recommendedName>
</protein>
<evidence type="ECO:0000256" key="7">
    <source>
        <dbReference type="SAM" id="Phobius"/>
    </source>
</evidence>
<dbReference type="PIRSF" id="PIRSF006158">
    <property type="entry name" value="UCP006158_SH3"/>
    <property type="match status" value="1"/>
</dbReference>
<keyword evidence="6" id="KW-0175">Coiled coil</keyword>
<dbReference type="KEGG" id="alp:LPB137_08275"/>
<gene>
    <name evidence="10" type="ORF">LPB137_08275</name>
</gene>
<evidence type="ECO:0000256" key="2">
    <source>
        <dbReference type="ARBA" id="ARBA00022692"/>
    </source>
</evidence>
<organism evidence="10 11">
    <name type="scientific">Poseidonibacter parvus</name>
    <dbReference type="NCBI Taxonomy" id="1850254"/>
    <lineage>
        <taxon>Bacteria</taxon>
        <taxon>Pseudomonadati</taxon>
        <taxon>Campylobacterota</taxon>
        <taxon>Epsilonproteobacteria</taxon>
        <taxon>Campylobacterales</taxon>
        <taxon>Arcobacteraceae</taxon>
        <taxon>Poseidonibacter</taxon>
    </lineage>
</organism>
<keyword evidence="3 8" id="KW-0732">Signal</keyword>
<dbReference type="RefSeq" id="WP_076086937.1">
    <property type="nucleotide sequence ID" value="NZ_CP019070.1"/>
</dbReference>
<dbReference type="PROSITE" id="PS51781">
    <property type="entry name" value="SH3B"/>
    <property type="match status" value="1"/>
</dbReference>
<dbReference type="Gene3D" id="2.30.30.40">
    <property type="entry name" value="SH3 Domains"/>
    <property type="match status" value="1"/>
</dbReference>
<feature type="transmembrane region" description="Helical" evidence="7">
    <location>
        <begin position="168"/>
        <end position="190"/>
    </location>
</feature>
<accession>A0A1P8KMV7</accession>
<comment type="subcellular location">
    <subcellularLocation>
        <location evidence="1">Membrane</location>
        <topology evidence="1">Single-pass membrane protein</topology>
    </subcellularLocation>
</comment>
<feature type="domain" description="SH3b" evidence="9">
    <location>
        <begin position="21"/>
        <end position="84"/>
    </location>
</feature>
<dbReference type="Pfam" id="PF08239">
    <property type="entry name" value="SH3_3"/>
    <property type="match status" value="1"/>
</dbReference>
<dbReference type="EMBL" id="CP019070">
    <property type="protein sequence ID" value="APW65853.1"/>
    <property type="molecule type" value="Genomic_DNA"/>
</dbReference>
<evidence type="ECO:0000313" key="11">
    <source>
        <dbReference type="Proteomes" id="UP000186074"/>
    </source>
</evidence>
<keyword evidence="4 7" id="KW-1133">Transmembrane helix</keyword>
<feature type="coiled-coil region" evidence="6">
    <location>
        <begin position="90"/>
        <end position="163"/>
    </location>
</feature>
<proteinExistence type="predicted"/>
<feature type="signal peptide" evidence="8">
    <location>
        <begin position="1"/>
        <end position="21"/>
    </location>
</feature>
<dbReference type="OrthoDB" id="5297720at2"/>
<dbReference type="Proteomes" id="UP000186074">
    <property type="component" value="Chromosome"/>
</dbReference>
<evidence type="ECO:0000256" key="5">
    <source>
        <dbReference type="ARBA" id="ARBA00023136"/>
    </source>
</evidence>
<dbReference type="STRING" id="1850254.LPB137_08275"/>
<dbReference type="GO" id="GO:0016020">
    <property type="term" value="C:membrane"/>
    <property type="evidence" value="ECO:0007669"/>
    <property type="project" value="UniProtKB-SubCell"/>
</dbReference>
<dbReference type="SUPFAM" id="SSF58100">
    <property type="entry name" value="Bacterial hemolysins"/>
    <property type="match status" value="1"/>
</dbReference>
<keyword evidence="5 7" id="KW-0472">Membrane</keyword>
<evidence type="ECO:0000256" key="6">
    <source>
        <dbReference type="SAM" id="Coils"/>
    </source>
</evidence>
<keyword evidence="2 7" id="KW-0812">Transmembrane</keyword>